<evidence type="ECO:0000313" key="3">
    <source>
        <dbReference type="Proteomes" id="UP000480266"/>
    </source>
</evidence>
<dbReference type="AlphaFoldDB" id="A0A7C9VKY6"/>
<sequence length="83" mass="9703">MSTRDQKPRHLRRIDPSQNMRRFYVLSLQPTLFGGASVVRSWGRIGTFGQSMMETFDHLDAANDAMIQLEKSKRRRGYRDTDI</sequence>
<comment type="caution">
    <text evidence="2">The sequence shown here is derived from an EMBL/GenBank/DDBJ whole genome shotgun (WGS) entry which is preliminary data.</text>
</comment>
<evidence type="ECO:0000313" key="2">
    <source>
        <dbReference type="EMBL" id="NGX97490.1"/>
    </source>
</evidence>
<dbReference type="Proteomes" id="UP000480266">
    <property type="component" value="Unassembled WGS sequence"/>
</dbReference>
<organism evidence="2 3">
    <name type="scientific">Candidatus Afipia apatlaquensis</name>
    <dbReference type="NCBI Taxonomy" id="2712852"/>
    <lineage>
        <taxon>Bacteria</taxon>
        <taxon>Pseudomonadati</taxon>
        <taxon>Pseudomonadota</taxon>
        <taxon>Alphaproteobacteria</taxon>
        <taxon>Hyphomicrobiales</taxon>
        <taxon>Nitrobacteraceae</taxon>
        <taxon>Afipia</taxon>
    </lineage>
</organism>
<dbReference type="CDD" id="cd07996">
    <property type="entry name" value="WGR_MMR_like"/>
    <property type="match status" value="1"/>
</dbReference>
<proteinExistence type="predicted"/>
<feature type="domain" description="WGR" evidence="1">
    <location>
        <begin position="1"/>
        <end position="83"/>
    </location>
</feature>
<reference evidence="2" key="1">
    <citation type="submission" date="2020-02" db="EMBL/GenBank/DDBJ databases">
        <title>Draft genome sequence of Candidatus Afipia apatlaquensis IBT-C3, a potential strain for decolorization of textile dyes.</title>
        <authorList>
            <person name="Sanchez-Reyes A."/>
            <person name="Breton-Deval L."/>
            <person name="Mangelson H."/>
            <person name="Sanchez-Flores A."/>
        </authorList>
    </citation>
    <scope>NUCLEOTIDE SEQUENCE [LARGE SCALE GENOMIC DNA]</scope>
    <source>
        <strain evidence="2">IBT-C3</strain>
    </source>
</reference>
<accession>A0A7C9VKY6</accession>
<dbReference type="SMART" id="SM00773">
    <property type="entry name" value="WGR"/>
    <property type="match status" value="1"/>
</dbReference>
<keyword evidence="3" id="KW-1185">Reference proteome</keyword>
<dbReference type="SUPFAM" id="SSF142921">
    <property type="entry name" value="WGR domain-like"/>
    <property type="match status" value="1"/>
</dbReference>
<dbReference type="InterPro" id="IPR036930">
    <property type="entry name" value="WGR_dom_sf"/>
</dbReference>
<dbReference type="InterPro" id="IPR008893">
    <property type="entry name" value="WGR_domain"/>
</dbReference>
<dbReference type="PROSITE" id="PS51977">
    <property type="entry name" value="WGR"/>
    <property type="match status" value="1"/>
</dbReference>
<dbReference type="InterPro" id="IPR049809">
    <property type="entry name" value="YehF/YfeS-like_WGR"/>
</dbReference>
<dbReference type="EMBL" id="JAAMRR010001049">
    <property type="protein sequence ID" value="NGX97490.1"/>
    <property type="molecule type" value="Genomic_DNA"/>
</dbReference>
<dbReference type="Gene3D" id="2.20.140.10">
    <property type="entry name" value="WGR domain"/>
    <property type="match status" value="1"/>
</dbReference>
<protein>
    <submittedName>
        <fullName evidence="2">WGR domain-containing protein</fullName>
    </submittedName>
</protein>
<dbReference type="Pfam" id="PF05406">
    <property type="entry name" value="WGR"/>
    <property type="match status" value="1"/>
</dbReference>
<name>A0A7C9VKY6_9BRAD</name>
<gene>
    <name evidence="2" type="ORF">G4V63_20485</name>
</gene>
<evidence type="ECO:0000259" key="1">
    <source>
        <dbReference type="PROSITE" id="PS51977"/>
    </source>
</evidence>